<dbReference type="RefSeq" id="WP_377150967.1">
    <property type="nucleotide sequence ID" value="NZ_JBHSAF010000002.1"/>
</dbReference>
<keyword evidence="3" id="KW-1185">Reference proteome</keyword>
<reference evidence="3" key="1">
    <citation type="journal article" date="2019" name="Int. J. Syst. Evol. Microbiol.">
        <title>The Global Catalogue of Microorganisms (GCM) 10K type strain sequencing project: providing services to taxonomists for standard genome sequencing and annotation.</title>
        <authorList>
            <consortium name="The Broad Institute Genomics Platform"/>
            <consortium name="The Broad Institute Genome Sequencing Center for Infectious Disease"/>
            <person name="Wu L."/>
            <person name="Ma J."/>
        </authorList>
    </citation>
    <scope>NUCLEOTIDE SEQUENCE [LARGE SCALE GENOMIC DNA]</scope>
    <source>
        <strain evidence="3">CCUG 54939</strain>
    </source>
</reference>
<dbReference type="EMBL" id="JBHSAF010000002">
    <property type="protein sequence ID" value="MFC3912788.1"/>
    <property type="molecule type" value="Genomic_DNA"/>
</dbReference>
<sequence>MALKGEIEAQQRWRQAHFPPDLHKLMDLALQQLKDEAWSKRALQVGAALPSMQLKDINGAQFDPRRLVGRQPMIVSFFCGHWSLYCNIELRAFDALVPQIQDFGARFIPVITQSVELNISTLRCNRLNYPLFSDATLEAAATCGLLMTLPDMMIDALEQLGIDIPVYQGNAVLPMPANYLVDLDGRIITAHIDEDLRHRPEPEAMLQALRQLHAQRVY</sequence>
<dbReference type="SUPFAM" id="SSF52833">
    <property type="entry name" value="Thioredoxin-like"/>
    <property type="match status" value="1"/>
</dbReference>
<proteinExistence type="predicted"/>
<comment type="caution">
    <text evidence="2">The sequence shown here is derived from an EMBL/GenBank/DDBJ whole genome shotgun (WGS) entry which is preliminary data.</text>
</comment>
<evidence type="ECO:0000259" key="1">
    <source>
        <dbReference type="PROSITE" id="PS51352"/>
    </source>
</evidence>
<dbReference type="PROSITE" id="PS51352">
    <property type="entry name" value="THIOREDOXIN_2"/>
    <property type="match status" value="1"/>
</dbReference>
<dbReference type="InterPro" id="IPR000866">
    <property type="entry name" value="AhpC/TSA"/>
</dbReference>
<dbReference type="Gene3D" id="3.40.30.10">
    <property type="entry name" value="Glutaredoxin"/>
    <property type="match status" value="1"/>
</dbReference>
<name>A0ABV8CL53_9GAMM</name>
<organism evidence="2 3">
    <name type="scientific">Pseudaeromonas sharmana</name>
    <dbReference type="NCBI Taxonomy" id="328412"/>
    <lineage>
        <taxon>Bacteria</taxon>
        <taxon>Pseudomonadati</taxon>
        <taxon>Pseudomonadota</taxon>
        <taxon>Gammaproteobacteria</taxon>
        <taxon>Aeromonadales</taxon>
        <taxon>Aeromonadaceae</taxon>
        <taxon>Pseudaeromonas</taxon>
    </lineage>
</organism>
<evidence type="ECO:0000313" key="2">
    <source>
        <dbReference type="EMBL" id="MFC3912788.1"/>
    </source>
</evidence>
<dbReference type="Pfam" id="PF00578">
    <property type="entry name" value="AhpC-TSA"/>
    <property type="match status" value="1"/>
</dbReference>
<protein>
    <submittedName>
        <fullName evidence="2">Redoxin domain-containing protein</fullName>
    </submittedName>
</protein>
<dbReference type="InterPro" id="IPR036249">
    <property type="entry name" value="Thioredoxin-like_sf"/>
</dbReference>
<feature type="domain" description="Thioredoxin" evidence="1">
    <location>
        <begin position="43"/>
        <end position="214"/>
    </location>
</feature>
<dbReference type="InterPro" id="IPR013766">
    <property type="entry name" value="Thioredoxin_domain"/>
</dbReference>
<evidence type="ECO:0000313" key="3">
    <source>
        <dbReference type="Proteomes" id="UP001595692"/>
    </source>
</evidence>
<dbReference type="Proteomes" id="UP001595692">
    <property type="component" value="Unassembled WGS sequence"/>
</dbReference>
<gene>
    <name evidence="2" type="ORF">ACFOSS_04815</name>
</gene>
<accession>A0ABV8CL53</accession>